<dbReference type="AlphaFoldDB" id="A0A0D6XSD7"/>
<dbReference type="Pfam" id="PF09211">
    <property type="entry name" value="DUF1958"/>
    <property type="match status" value="1"/>
</dbReference>
<evidence type="ECO:0000256" key="9">
    <source>
        <dbReference type="PIRSR" id="PIRSR618044-2"/>
    </source>
</evidence>
<keyword evidence="3 12" id="KW-0732">Signal</keyword>
<evidence type="ECO:0000256" key="5">
    <source>
        <dbReference type="ARBA" id="ARBA00022960"/>
    </source>
</evidence>
<feature type="chain" id="PRO_5043119670" evidence="12">
    <location>
        <begin position="26"/>
        <end position="419"/>
    </location>
</feature>
<dbReference type="OrthoDB" id="9791132at2"/>
<feature type="transmembrane region" description="Helical" evidence="11">
    <location>
        <begin position="391"/>
        <end position="413"/>
    </location>
</feature>
<evidence type="ECO:0000313" key="16">
    <source>
        <dbReference type="EMBL" id="SUM56673.1"/>
    </source>
</evidence>
<evidence type="ECO:0000256" key="10">
    <source>
        <dbReference type="RuleBase" id="RU004016"/>
    </source>
</evidence>
<dbReference type="GO" id="GO:0009002">
    <property type="term" value="F:serine-type D-Ala-D-Ala carboxypeptidase activity"/>
    <property type="evidence" value="ECO:0007669"/>
    <property type="project" value="UniProtKB-EC"/>
</dbReference>
<evidence type="ECO:0000313" key="15">
    <source>
        <dbReference type="EMBL" id="KIX90743.1"/>
    </source>
</evidence>
<keyword evidence="11" id="KW-0472">Membrane</keyword>
<keyword evidence="11" id="KW-0812">Transmembrane</keyword>
<proteinExistence type="inferred from homology"/>
<dbReference type="Gene3D" id="3.40.710.10">
    <property type="entry name" value="DD-peptidase/beta-lactamase superfamily"/>
    <property type="match status" value="1"/>
</dbReference>
<evidence type="ECO:0000256" key="8">
    <source>
        <dbReference type="PIRSR" id="PIRSR618044-1"/>
    </source>
</evidence>
<reference evidence="16 18" key="2">
    <citation type="submission" date="2018-06" db="EMBL/GenBank/DDBJ databases">
        <authorList>
            <consortium name="Pathogen Informatics"/>
            <person name="Doyle S."/>
        </authorList>
    </citation>
    <scope>NUCLEOTIDE SEQUENCE [LARGE SCALE GENOMIC DNA]</scope>
    <source>
        <strain evidence="16 18">NCTC13832</strain>
    </source>
</reference>
<dbReference type="EMBL" id="JXWY01000036">
    <property type="protein sequence ID" value="KIX90743.1"/>
    <property type="molecule type" value="Genomic_DNA"/>
</dbReference>
<evidence type="ECO:0000256" key="6">
    <source>
        <dbReference type="ARBA" id="ARBA00022984"/>
    </source>
</evidence>
<keyword evidence="17" id="KW-1185">Reference proteome</keyword>
<reference evidence="15 17" key="1">
    <citation type="submission" date="2015-01" db="EMBL/GenBank/DDBJ databases">
        <authorList>
            <person name="Guo J."/>
        </authorList>
    </citation>
    <scope>NUCLEOTIDE SEQUENCE [LARGE SCALE GENOMIC DNA]</scope>
    <source>
        <strain evidence="15 17">DSM 22147</strain>
    </source>
</reference>
<name>A0A0D6XSD7_9STAP</name>
<evidence type="ECO:0000313" key="17">
    <source>
        <dbReference type="Proteomes" id="UP000032366"/>
    </source>
</evidence>
<dbReference type="Proteomes" id="UP000032366">
    <property type="component" value="Unassembled WGS sequence"/>
</dbReference>
<evidence type="ECO:0000256" key="2">
    <source>
        <dbReference type="ARBA" id="ARBA00007164"/>
    </source>
</evidence>
<keyword evidence="7" id="KW-0961">Cell wall biogenesis/degradation</keyword>
<feature type="active site" evidence="8">
    <location>
        <position position="136"/>
    </location>
</feature>
<dbReference type="GO" id="GO:0030655">
    <property type="term" value="P:beta-lactam antibiotic catabolic process"/>
    <property type="evidence" value="ECO:0007669"/>
    <property type="project" value="InterPro"/>
</dbReference>
<evidence type="ECO:0000256" key="11">
    <source>
        <dbReference type="SAM" id="Phobius"/>
    </source>
</evidence>
<dbReference type="InterPro" id="IPR015956">
    <property type="entry name" value="Peniciliin-bd_prot_C_sf"/>
</dbReference>
<feature type="active site" description="Proton acceptor" evidence="8">
    <location>
        <position position="75"/>
    </location>
</feature>
<evidence type="ECO:0000313" key="18">
    <source>
        <dbReference type="Proteomes" id="UP000254100"/>
    </source>
</evidence>
<evidence type="ECO:0000259" key="14">
    <source>
        <dbReference type="Pfam" id="PF09211"/>
    </source>
</evidence>
<keyword evidence="5" id="KW-0133">Cell shape</keyword>
<dbReference type="EC" id="3.4.16.4" evidence="16"/>
<keyword evidence="4 16" id="KW-0378">Hydrolase</keyword>
<evidence type="ECO:0000256" key="1">
    <source>
        <dbReference type="ARBA" id="ARBA00003217"/>
    </source>
</evidence>
<evidence type="ECO:0000256" key="7">
    <source>
        <dbReference type="ARBA" id="ARBA00023316"/>
    </source>
</evidence>
<dbReference type="GO" id="GO:0046677">
    <property type="term" value="P:response to antibiotic"/>
    <property type="evidence" value="ECO:0007669"/>
    <property type="project" value="InterPro"/>
</dbReference>
<dbReference type="PRINTS" id="PR00725">
    <property type="entry name" value="DADACBPTASE1"/>
</dbReference>
<dbReference type="PANTHER" id="PTHR35333:SF4">
    <property type="entry name" value="SLR0121 PROTEIN"/>
    <property type="match status" value="1"/>
</dbReference>
<keyword evidence="11" id="KW-1133">Transmembrane helix</keyword>
<accession>A0A0D6XSD7</accession>
<gene>
    <name evidence="16" type="primary">dacA</name>
    <name evidence="16" type="ORF">NCTC13832_00329</name>
    <name evidence="15" type="ORF">TP70_06375</name>
</gene>
<feature type="signal peptide" evidence="12">
    <location>
        <begin position="1"/>
        <end position="25"/>
    </location>
</feature>
<dbReference type="GO" id="GO:0009252">
    <property type="term" value="P:peptidoglycan biosynthetic process"/>
    <property type="evidence" value="ECO:0007669"/>
    <property type="project" value="UniProtKB-KW"/>
</dbReference>
<feature type="domain" description="Peptidase S11 D-alanyl-D-alanine carboxypeptidase A N-terminal" evidence="13">
    <location>
        <begin position="48"/>
        <end position="282"/>
    </location>
</feature>
<dbReference type="InterPro" id="IPR018044">
    <property type="entry name" value="Peptidase_S11"/>
</dbReference>
<dbReference type="GO" id="GO:0008360">
    <property type="term" value="P:regulation of cell shape"/>
    <property type="evidence" value="ECO:0007669"/>
    <property type="project" value="UniProtKB-KW"/>
</dbReference>
<evidence type="ECO:0000256" key="12">
    <source>
        <dbReference type="SAM" id="SignalP"/>
    </source>
</evidence>
<dbReference type="InterPro" id="IPR001967">
    <property type="entry name" value="Peptidase_S11_N"/>
</dbReference>
<dbReference type="Pfam" id="PF00768">
    <property type="entry name" value="Peptidase_S11"/>
    <property type="match status" value="1"/>
</dbReference>
<keyword evidence="16" id="KW-0121">Carboxypeptidase</keyword>
<keyword evidence="6" id="KW-0573">Peptidoglycan synthesis</keyword>
<dbReference type="PANTHER" id="PTHR35333">
    <property type="entry name" value="BETA-LACTAMASE"/>
    <property type="match status" value="1"/>
</dbReference>
<evidence type="ECO:0000256" key="4">
    <source>
        <dbReference type="ARBA" id="ARBA00022801"/>
    </source>
</evidence>
<dbReference type="STRING" id="569857.TP70_06375"/>
<dbReference type="SUPFAM" id="SSF56601">
    <property type="entry name" value="beta-lactamase/transpeptidase-like"/>
    <property type="match status" value="1"/>
</dbReference>
<dbReference type="Gene3D" id="2.30.140.20">
    <property type="entry name" value="Penicillin-binding protein 4, C-terminal domain"/>
    <property type="match status" value="1"/>
</dbReference>
<feature type="binding site" evidence="9">
    <location>
        <position position="256"/>
    </location>
    <ligand>
        <name>substrate</name>
    </ligand>
</feature>
<feature type="active site" description="Acyl-ester intermediate" evidence="8">
    <location>
        <position position="72"/>
    </location>
</feature>
<dbReference type="RefSeq" id="WP_044360423.1">
    <property type="nucleotide sequence ID" value="NZ_JXWY01000036.1"/>
</dbReference>
<keyword evidence="16" id="KW-0645">Protease</keyword>
<dbReference type="InterPro" id="IPR037091">
    <property type="entry name" value="Pen-bd_prot4_C_dom_sf"/>
</dbReference>
<sequence>MKGKFSKVITLFVLIQLLFVGTVDAATTPYEIAKKHESHASSQYQPEAAMTTTETGQILYDYHGQEALYPASVVKMMTFYLVFDAIESGNIKLSDKVTITADQQGVADLPNVSTYPIKEGQVFTVEELLKQAVMASSNAATMVLAEKVSGDTSTFTKQMNDKARAFNMKNTYFTNPAGLDNAWMKQYAPKDFLDAGKPTSTAYDLSILATRLVKDHPQILEMTKLREDRQQNGTLHTTNYSLPGEANGMTGVDGLKTGTSDQAYHFMLTAKQQDLRLQTAVLSIAPFNDNNAKHARHIVANGITQEMFDQYTYKKVLSKGEHRIQDKKYEVKQDLYDVVPKNMKISDKHFKIDEEKQRISLNYQRQFLAGYKAPSVAVEKQGIEWFGDEPWSPLMIVGGLSLVVLLTAFTLWLSYKMNT</sequence>
<dbReference type="GO" id="GO:0008800">
    <property type="term" value="F:beta-lactamase activity"/>
    <property type="evidence" value="ECO:0007669"/>
    <property type="project" value="InterPro"/>
</dbReference>
<comment type="similarity">
    <text evidence="2 10">Belongs to the peptidase S11 family.</text>
</comment>
<organism evidence="16 18">
    <name type="scientific">Staphylococcus microti</name>
    <dbReference type="NCBI Taxonomy" id="569857"/>
    <lineage>
        <taxon>Bacteria</taxon>
        <taxon>Bacillati</taxon>
        <taxon>Bacillota</taxon>
        <taxon>Bacilli</taxon>
        <taxon>Bacillales</taxon>
        <taxon>Staphylococcaceae</taxon>
        <taxon>Staphylococcus</taxon>
    </lineage>
</organism>
<dbReference type="InterPro" id="IPR015294">
    <property type="entry name" value="Pen-bd_prot4_C_dom"/>
</dbReference>
<dbReference type="InterPro" id="IPR012338">
    <property type="entry name" value="Beta-lactam/transpept-like"/>
</dbReference>
<comment type="function">
    <text evidence="1">Removes C-terminal D-alanyl residues from sugar-peptide cell wall precursors.</text>
</comment>
<dbReference type="MEROPS" id="S11.010"/>
<dbReference type="GO" id="GO:0071555">
    <property type="term" value="P:cell wall organization"/>
    <property type="evidence" value="ECO:0007669"/>
    <property type="project" value="UniProtKB-KW"/>
</dbReference>
<evidence type="ECO:0000259" key="13">
    <source>
        <dbReference type="Pfam" id="PF00768"/>
    </source>
</evidence>
<dbReference type="SUPFAM" id="SSF69189">
    <property type="entry name" value="Penicillin-binding protein associated domain"/>
    <property type="match status" value="1"/>
</dbReference>
<protein>
    <submittedName>
        <fullName evidence="16">Penicillin binding protein 4</fullName>
        <ecNumber evidence="16">3.4.16.4</ecNumber>
    </submittedName>
</protein>
<evidence type="ECO:0000256" key="3">
    <source>
        <dbReference type="ARBA" id="ARBA00022729"/>
    </source>
</evidence>
<dbReference type="Proteomes" id="UP000254100">
    <property type="component" value="Unassembled WGS sequence"/>
</dbReference>
<dbReference type="GO" id="GO:0006508">
    <property type="term" value="P:proteolysis"/>
    <property type="evidence" value="ECO:0007669"/>
    <property type="project" value="InterPro"/>
</dbReference>
<dbReference type="InterPro" id="IPR000871">
    <property type="entry name" value="Beta-lactam_class-A"/>
</dbReference>
<feature type="domain" description="Penicillin-binding protein 4 C-terminal" evidence="14">
    <location>
        <begin position="313"/>
        <end position="379"/>
    </location>
</feature>
<dbReference type="EMBL" id="UHDT01000001">
    <property type="protein sequence ID" value="SUM56673.1"/>
    <property type="molecule type" value="Genomic_DNA"/>
</dbReference>